<evidence type="ECO:0000256" key="3">
    <source>
        <dbReference type="ARBA" id="ARBA00007809"/>
    </source>
</evidence>
<feature type="transmembrane region" description="Helical" evidence="13">
    <location>
        <begin position="39"/>
        <end position="57"/>
    </location>
</feature>
<evidence type="ECO:0000256" key="12">
    <source>
        <dbReference type="ARBA" id="ARBA00023136"/>
    </source>
</evidence>
<evidence type="ECO:0000256" key="2">
    <source>
        <dbReference type="ARBA" id="ARBA00004653"/>
    </source>
</evidence>
<feature type="transmembrane region" description="Helical" evidence="13">
    <location>
        <begin position="128"/>
        <end position="150"/>
    </location>
</feature>
<evidence type="ECO:0000256" key="1">
    <source>
        <dbReference type="ARBA" id="ARBA00004651"/>
    </source>
</evidence>
<sequence>MTLAFDLLRVLATCSSLMLYVSPWPEFRRIQRRRSPGDVSLLPVVMLFCNAFMWCVYGCVADSIFPLVVVNAFGVCTSLIFSAIYVRWGSTEQRIYARRLWLGAGTAMLLASAYAVLGVYGATNQQPVEIAATLGFVCVACNVCLFASPLETMGKVIRTKSAASLPIELCLASLVAGALWSALAIGQNDMFVLTPNALGTMLGIVQVALYLVYPPRLEANAELLRPERSRPLPIIMSASKPDELSIKVAVERPVFLPEPSSLTPLVAPSRRGVARSLLPDSYGSQRVEVAAA</sequence>
<evidence type="ECO:0000256" key="10">
    <source>
        <dbReference type="ARBA" id="ARBA00022989"/>
    </source>
</evidence>
<feature type="transmembrane region" description="Helical" evidence="13">
    <location>
        <begin position="63"/>
        <end position="88"/>
    </location>
</feature>
<evidence type="ECO:0000256" key="6">
    <source>
        <dbReference type="ARBA" id="ARBA00022475"/>
    </source>
</evidence>
<keyword evidence="15" id="KW-1185">Reference proteome</keyword>
<evidence type="ECO:0000256" key="4">
    <source>
        <dbReference type="ARBA" id="ARBA00021741"/>
    </source>
</evidence>
<comment type="caution">
    <text evidence="14">The sequence shown here is derived from an EMBL/GenBank/DDBJ whole genome shotgun (WGS) entry which is preliminary data.</text>
</comment>
<feature type="transmembrane region" description="Helical" evidence="13">
    <location>
        <begin position="191"/>
        <end position="213"/>
    </location>
</feature>
<gene>
    <name evidence="14" type="ORF">JG688_00014691</name>
</gene>
<reference evidence="14" key="1">
    <citation type="submission" date="2021-01" db="EMBL/GenBank/DDBJ databases">
        <title>Phytophthora aleatoria, a newly-described species from Pinus radiata is distinct from Phytophthora cactorum isolates based on comparative genomics.</title>
        <authorList>
            <person name="Mcdougal R."/>
            <person name="Panda P."/>
            <person name="Williams N."/>
            <person name="Studholme D.J."/>
        </authorList>
    </citation>
    <scope>NUCLEOTIDE SEQUENCE</scope>
    <source>
        <strain evidence="14">NZFS 4037</strain>
    </source>
</reference>
<dbReference type="Proteomes" id="UP000709295">
    <property type="component" value="Unassembled WGS sequence"/>
</dbReference>
<comment type="similarity">
    <text evidence="3">Belongs to the SWEET sugar transporter family.</text>
</comment>
<keyword evidence="9" id="KW-0677">Repeat</keyword>
<protein>
    <recommendedName>
        <fullName evidence="4">Sugar transporter SWEET1</fullName>
    </recommendedName>
</protein>
<dbReference type="GO" id="GO:0051119">
    <property type="term" value="F:sugar transmembrane transporter activity"/>
    <property type="evidence" value="ECO:0007669"/>
    <property type="project" value="InterPro"/>
</dbReference>
<evidence type="ECO:0000256" key="5">
    <source>
        <dbReference type="ARBA" id="ARBA00022448"/>
    </source>
</evidence>
<dbReference type="FunFam" id="1.20.1280.290:FF:000007">
    <property type="entry name" value="Bidirectional sugar transporter SWEET7"/>
    <property type="match status" value="1"/>
</dbReference>
<evidence type="ECO:0000256" key="7">
    <source>
        <dbReference type="ARBA" id="ARBA00022597"/>
    </source>
</evidence>
<evidence type="ECO:0000256" key="11">
    <source>
        <dbReference type="ARBA" id="ARBA00023034"/>
    </source>
</evidence>
<dbReference type="FunFam" id="1.20.1280.290:FF:000004">
    <property type="entry name" value="Sugar transporter SWEET"/>
    <property type="match status" value="1"/>
</dbReference>
<dbReference type="AlphaFoldDB" id="A0A8J5MDB7"/>
<evidence type="ECO:0000256" key="13">
    <source>
        <dbReference type="SAM" id="Phobius"/>
    </source>
</evidence>
<proteinExistence type="inferred from homology"/>
<accession>A0A8J5MDB7</accession>
<evidence type="ECO:0000256" key="8">
    <source>
        <dbReference type="ARBA" id="ARBA00022692"/>
    </source>
</evidence>
<dbReference type="Pfam" id="PF03083">
    <property type="entry name" value="MtN3_slv"/>
    <property type="match status" value="2"/>
</dbReference>
<dbReference type="GO" id="GO:0005886">
    <property type="term" value="C:plasma membrane"/>
    <property type="evidence" value="ECO:0007669"/>
    <property type="project" value="UniProtKB-SubCell"/>
</dbReference>
<keyword evidence="8 13" id="KW-0812">Transmembrane</keyword>
<dbReference type="PANTHER" id="PTHR10791">
    <property type="entry name" value="RAG1-ACTIVATING PROTEIN 1"/>
    <property type="match status" value="1"/>
</dbReference>
<dbReference type="PANTHER" id="PTHR10791:SF30">
    <property type="entry name" value="SUGAR TRANSPORTER SWEET1"/>
    <property type="match status" value="1"/>
</dbReference>
<feature type="transmembrane region" description="Helical" evidence="13">
    <location>
        <begin position="100"/>
        <end position="122"/>
    </location>
</feature>
<dbReference type="InterPro" id="IPR047664">
    <property type="entry name" value="SWEET"/>
</dbReference>
<name>A0A8J5MDB7_9STRA</name>
<dbReference type="GO" id="GO:0000139">
    <property type="term" value="C:Golgi membrane"/>
    <property type="evidence" value="ECO:0007669"/>
    <property type="project" value="UniProtKB-SubCell"/>
</dbReference>
<evidence type="ECO:0000313" key="15">
    <source>
        <dbReference type="Proteomes" id="UP000709295"/>
    </source>
</evidence>
<feature type="transmembrane region" description="Helical" evidence="13">
    <location>
        <begin position="162"/>
        <end position="185"/>
    </location>
</feature>
<organism evidence="14 15">
    <name type="scientific">Phytophthora aleatoria</name>
    <dbReference type="NCBI Taxonomy" id="2496075"/>
    <lineage>
        <taxon>Eukaryota</taxon>
        <taxon>Sar</taxon>
        <taxon>Stramenopiles</taxon>
        <taxon>Oomycota</taxon>
        <taxon>Peronosporomycetes</taxon>
        <taxon>Peronosporales</taxon>
        <taxon>Peronosporaceae</taxon>
        <taxon>Phytophthora</taxon>
    </lineage>
</organism>
<keyword evidence="12 13" id="KW-0472">Membrane</keyword>
<keyword evidence="10 13" id="KW-1133">Transmembrane helix</keyword>
<keyword evidence="5" id="KW-0813">Transport</keyword>
<dbReference type="EMBL" id="JAENGY010001443">
    <property type="protein sequence ID" value="KAG6949276.1"/>
    <property type="molecule type" value="Genomic_DNA"/>
</dbReference>
<keyword evidence="7" id="KW-0762">Sugar transport</keyword>
<comment type="subcellular location">
    <subcellularLocation>
        <location evidence="1">Cell membrane</location>
        <topology evidence="1">Multi-pass membrane protein</topology>
    </subcellularLocation>
    <subcellularLocation>
        <location evidence="2">Golgi apparatus membrane</location>
        <topology evidence="2">Multi-pass membrane protein</topology>
    </subcellularLocation>
</comment>
<dbReference type="InterPro" id="IPR004316">
    <property type="entry name" value="SWEET_rpt"/>
</dbReference>
<keyword evidence="6" id="KW-1003">Cell membrane</keyword>
<keyword evidence="11" id="KW-0333">Golgi apparatus</keyword>
<evidence type="ECO:0000256" key="9">
    <source>
        <dbReference type="ARBA" id="ARBA00022737"/>
    </source>
</evidence>
<evidence type="ECO:0000313" key="14">
    <source>
        <dbReference type="EMBL" id="KAG6949276.1"/>
    </source>
</evidence>